<dbReference type="HOGENOM" id="CLU_030797_0_0_5"/>
<evidence type="ECO:0000259" key="2">
    <source>
        <dbReference type="Pfam" id="PF25838"/>
    </source>
</evidence>
<gene>
    <name evidence="3" type="ORF">R2601_01145</name>
</gene>
<protein>
    <submittedName>
        <fullName evidence="3">Uncharacterized protein</fullName>
    </submittedName>
</protein>
<evidence type="ECO:0000313" key="3">
    <source>
        <dbReference type="EMBL" id="EAU48002.1"/>
    </source>
</evidence>
<dbReference type="InterPro" id="IPR058787">
    <property type="entry name" value="ApnL_M"/>
</dbReference>
<dbReference type="Pfam" id="PF25837">
    <property type="entry name" value="Apionate_lact_N"/>
    <property type="match status" value="1"/>
</dbReference>
<dbReference type="Pfam" id="PF25838">
    <property type="entry name" value="Apionate_lact_M"/>
    <property type="match status" value="1"/>
</dbReference>
<accession>Q0FUS9</accession>
<sequence>MTDPVALYGTAVPPAPATELCHGEVTLTLQEGALRHIRVGGTEIIRSVAFLARDRDWGTIAPEIGALERHEEDGTLRLVLPLRFDTGSARLDVSLQVQIADGRLCVAAEGRTHGDFETNRAGFTVLHPIEGVAGCPVRVTHGDGRIEDSRFPELIAPWQPFMDIAALEHEANGMRVRCAFAGDTFEMEDQRQWGDASYKTYNRPLALPWPYILGDGAALVQSCEITWKPAPISAPARPASAAQTALVPQTALVLTAEDARRLARQPEDLDVVGPQRLLCHVDAAAGPAAPQIAAFAEAQAALPGILFDLELICRFDGSQSPGEELAAHAAAVRDSALAPASVFVCPSVDRQSTPPGSDWPDCPPLEEIHAAAARAFPDLPRGGGMASLFTELNRKRPPLGHLDFVSHALCSIVHAADDGHVMETLETIPHIARSMREIIGGCGYRIGPATIAMRQNPYGSRTIPNPEGGRVCMTDDDPRHRGAFGAAYALGLVAALAPFDIAVWTPAALYGPRGLFGDNGPLPLADALRAVSDLAGKPVREAGIADGIATLATDDARLSANLTPAINNGLPRYGWHLSRGAEIETRAQRGYLSG</sequence>
<comment type="caution">
    <text evidence="3">The sequence shown here is derived from an EMBL/GenBank/DDBJ whole genome shotgun (WGS) entry which is preliminary data.</text>
</comment>
<dbReference type="EMBL" id="AATQ01000003">
    <property type="protein sequence ID" value="EAU48002.1"/>
    <property type="molecule type" value="Genomic_DNA"/>
</dbReference>
<dbReference type="Proteomes" id="UP000006230">
    <property type="component" value="Unassembled WGS sequence"/>
</dbReference>
<organism evidence="3 4">
    <name type="scientific">Salipiger bermudensis (strain DSM 26914 / JCM 13377 / KCTC 12554 / HTCC2601)</name>
    <name type="common">Pelagibaca bermudensis</name>
    <dbReference type="NCBI Taxonomy" id="314265"/>
    <lineage>
        <taxon>Bacteria</taxon>
        <taxon>Pseudomonadati</taxon>
        <taxon>Pseudomonadota</taxon>
        <taxon>Alphaproteobacteria</taxon>
        <taxon>Rhodobacterales</taxon>
        <taxon>Roseobacteraceae</taxon>
        <taxon>Salipiger</taxon>
    </lineage>
</organism>
<feature type="domain" description="D-apionate lactonase TIM barrel" evidence="2">
    <location>
        <begin position="251"/>
        <end position="536"/>
    </location>
</feature>
<dbReference type="OrthoDB" id="931854at2"/>
<evidence type="ECO:0000313" key="4">
    <source>
        <dbReference type="Proteomes" id="UP000006230"/>
    </source>
</evidence>
<dbReference type="AlphaFoldDB" id="Q0FUS9"/>
<dbReference type="eggNOG" id="ENOG502Z7Y3">
    <property type="taxonomic scope" value="Bacteria"/>
</dbReference>
<name>Q0FUS9_SALBH</name>
<dbReference type="InterPro" id="IPR058788">
    <property type="entry name" value="ApnL_N"/>
</dbReference>
<proteinExistence type="predicted"/>
<evidence type="ECO:0000259" key="1">
    <source>
        <dbReference type="Pfam" id="PF25837"/>
    </source>
</evidence>
<dbReference type="RefSeq" id="WP_007803778.1">
    <property type="nucleotide sequence ID" value="NZ_DS022279.1"/>
</dbReference>
<keyword evidence="4" id="KW-1185">Reference proteome</keyword>
<reference evidence="3 4" key="1">
    <citation type="journal article" date="2010" name="J. Bacteriol.">
        <title>Genome sequences of Pelagibaca bermudensis HTCC2601T and Maritimibacter alkaliphilus HTCC2654T, the type strains of two marine Roseobacter genera.</title>
        <authorList>
            <person name="Thrash J.C."/>
            <person name="Cho J.C."/>
            <person name="Ferriera S."/>
            <person name="Johnson J."/>
            <person name="Vergin K.L."/>
            <person name="Giovannoni S.J."/>
        </authorList>
    </citation>
    <scope>NUCLEOTIDE SEQUENCE [LARGE SCALE GENOMIC DNA]</scope>
    <source>
        <strain evidence="4">DSM 26914 / JCM 13377 / KCTC 12554 / HTCC2601</strain>
    </source>
</reference>
<dbReference type="STRING" id="314265.R2601_01145"/>
<feature type="domain" description="D-apionate lactonase N-terminal" evidence="1">
    <location>
        <begin position="6"/>
        <end position="228"/>
    </location>
</feature>